<feature type="chain" id="PRO_5032925313" description="C1q domain-containing protein" evidence="5">
    <location>
        <begin position="22"/>
        <end position="382"/>
    </location>
</feature>
<organism evidence="7 8">
    <name type="scientific">Mytilus galloprovincialis</name>
    <name type="common">Mediterranean mussel</name>
    <dbReference type="NCBI Taxonomy" id="29158"/>
    <lineage>
        <taxon>Eukaryota</taxon>
        <taxon>Metazoa</taxon>
        <taxon>Spiralia</taxon>
        <taxon>Lophotrochozoa</taxon>
        <taxon>Mollusca</taxon>
        <taxon>Bivalvia</taxon>
        <taxon>Autobranchia</taxon>
        <taxon>Pteriomorphia</taxon>
        <taxon>Mytilida</taxon>
        <taxon>Mytiloidea</taxon>
        <taxon>Mytilidae</taxon>
        <taxon>Mytilinae</taxon>
        <taxon>Mytilus</taxon>
    </lineage>
</organism>
<feature type="signal peptide" evidence="5">
    <location>
        <begin position="1"/>
        <end position="21"/>
    </location>
</feature>
<feature type="compositionally biased region" description="Basic and acidic residues" evidence="4">
    <location>
        <begin position="352"/>
        <end position="366"/>
    </location>
</feature>
<evidence type="ECO:0000256" key="4">
    <source>
        <dbReference type="SAM" id="MobiDB-lite"/>
    </source>
</evidence>
<accession>A0A8B6D3Y8</accession>
<dbReference type="PANTHER" id="PTHR15427">
    <property type="entry name" value="EMILIN ELASTIN MICROFIBRIL INTERFACE-LOCATED PROTEIN ELASTIN MICROFIBRIL INTERFACER"/>
    <property type="match status" value="1"/>
</dbReference>
<dbReference type="PANTHER" id="PTHR15427:SF50">
    <property type="entry name" value="COMPLEMENT C1Q TUMOR NECROSIS FACTOR-RELATED PROTEIN 2-LIKE"/>
    <property type="match status" value="1"/>
</dbReference>
<dbReference type="InterPro" id="IPR001073">
    <property type="entry name" value="C1q_dom"/>
</dbReference>
<name>A0A8B6D3Y8_MYTGA</name>
<reference evidence="7" key="1">
    <citation type="submission" date="2018-11" db="EMBL/GenBank/DDBJ databases">
        <authorList>
            <person name="Alioto T."/>
            <person name="Alioto T."/>
        </authorList>
    </citation>
    <scope>NUCLEOTIDE SEQUENCE</scope>
</reference>
<evidence type="ECO:0000313" key="7">
    <source>
        <dbReference type="EMBL" id="VDI14747.1"/>
    </source>
</evidence>
<evidence type="ECO:0000256" key="1">
    <source>
        <dbReference type="ARBA" id="ARBA00004613"/>
    </source>
</evidence>
<comment type="caution">
    <text evidence="7">The sequence shown here is derived from an EMBL/GenBank/DDBJ whole genome shotgun (WGS) entry which is preliminary data.</text>
</comment>
<keyword evidence="8" id="KW-1185">Reference proteome</keyword>
<sequence>MFAFLTLTIAGLFLQDLVVNADHFNDSVLKRLDRLEQKVESLQVENLKLQEENKNLKEENSGIRSRLTTIEKQNAIQNPYSGSKPQTIDNNNEEIQNYTHRIHDTKEYKIKVVDNIALENHHYKRLLIGNTTPVPTVTIPKVAFAVQLTKEITTLGSHQIIEYDKVLLNDGNGYDVRHGHFTAPIKGVYLLSVIVYTDRHNDIHLDLVKNGQLITSVYANGYTDNASSTIVFPILLQQGDMVWLRTRQGDEGKALPGLTPVPTVTRPKVAFAVQLTNEISKLGSHQIIEYDKVLLNDENGYDVRHGHFTAPITGYFSQRCTVKSSMKNYRTDEHSTTIMSGTIDHTYGANSRKTEIQKRHMPDKQSNDNSVATQPTSQNVDE</sequence>
<dbReference type="AlphaFoldDB" id="A0A8B6D3Y8"/>
<evidence type="ECO:0000256" key="5">
    <source>
        <dbReference type="SAM" id="SignalP"/>
    </source>
</evidence>
<evidence type="ECO:0000256" key="2">
    <source>
        <dbReference type="ARBA" id="ARBA00022525"/>
    </source>
</evidence>
<evidence type="ECO:0000313" key="8">
    <source>
        <dbReference type="Proteomes" id="UP000596742"/>
    </source>
</evidence>
<keyword evidence="3" id="KW-0175">Coiled coil</keyword>
<evidence type="ECO:0000256" key="3">
    <source>
        <dbReference type="SAM" id="Coils"/>
    </source>
</evidence>
<feature type="region of interest" description="Disordered" evidence="4">
    <location>
        <begin position="343"/>
        <end position="382"/>
    </location>
</feature>
<keyword evidence="5" id="KW-0732">Signal</keyword>
<protein>
    <recommendedName>
        <fullName evidence="6">C1q domain-containing protein</fullName>
    </recommendedName>
</protein>
<dbReference type="Gene3D" id="2.60.120.40">
    <property type="match status" value="2"/>
</dbReference>
<dbReference type="OrthoDB" id="6133383at2759"/>
<gene>
    <name evidence="7" type="ORF">MGAL_10B047812</name>
</gene>
<evidence type="ECO:0000259" key="6">
    <source>
        <dbReference type="PROSITE" id="PS50871"/>
    </source>
</evidence>
<dbReference type="GO" id="GO:0005576">
    <property type="term" value="C:extracellular region"/>
    <property type="evidence" value="ECO:0007669"/>
    <property type="project" value="UniProtKB-SubCell"/>
</dbReference>
<dbReference type="SMART" id="SM00110">
    <property type="entry name" value="C1Q"/>
    <property type="match status" value="1"/>
</dbReference>
<dbReference type="Proteomes" id="UP000596742">
    <property type="component" value="Unassembled WGS sequence"/>
</dbReference>
<dbReference type="EMBL" id="UYJE01002909">
    <property type="protein sequence ID" value="VDI14747.1"/>
    <property type="molecule type" value="Genomic_DNA"/>
</dbReference>
<feature type="coiled-coil region" evidence="3">
    <location>
        <begin position="25"/>
        <end position="73"/>
    </location>
</feature>
<dbReference type="InterPro" id="IPR050392">
    <property type="entry name" value="Collagen/C1q_domain"/>
</dbReference>
<dbReference type="SUPFAM" id="SSF49842">
    <property type="entry name" value="TNF-like"/>
    <property type="match status" value="2"/>
</dbReference>
<dbReference type="Pfam" id="PF00386">
    <property type="entry name" value="C1q"/>
    <property type="match status" value="2"/>
</dbReference>
<feature type="domain" description="C1q" evidence="6">
    <location>
        <begin position="137"/>
        <end position="279"/>
    </location>
</feature>
<feature type="compositionally biased region" description="Polar residues" evidence="4">
    <location>
        <begin position="367"/>
        <end position="382"/>
    </location>
</feature>
<dbReference type="InterPro" id="IPR008983">
    <property type="entry name" value="Tumour_necrosis_fac-like_dom"/>
</dbReference>
<keyword evidence="2" id="KW-0964">Secreted</keyword>
<proteinExistence type="predicted"/>
<dbReference type="PROSITE" id="PS50871">
    <property type="entry name" value="C1Q"/>
    <property type="match status" value="1"/>
</dbReference>
<comment type="subcellular location">
    <subcellularLocation>
        <location evidence="1">Secreted</location>
    </subcellularLocation>
</comment>